<sequence>MKKSPFRGRRTVRLAALLMLAGGPLVGCGIQETGVIEAGRPVVADLLPPREERMLLFFLSPDDELLPVPRNVEPPWQNGTAGSAGSDDVSPRSDESPGRDVPGGSSPPGAGMDESPSPLAAVAALLAGPEKAERRAGLHNAPSLPRAASAANRVVMGDHTIEVMLRLRVKGLTSAARGQIVCTVAFAAHAQGAVSVTLVGQDGRLAPADCPVRPVRVPTH</sequence>
<dbReference type="Proteomes" id="UP001596200">
    <property type="component" value="Unassembled WGS sequence"/>
</dbReference>
<evidence type="ECO:0008006" key="5">
    <source>
        <dbReference type="Google" id="ProtNLM"/>
    </source>
</evidence>
<evidence type="ECO:0000313" key="4">
    <source>
        <dbReference type="Proteomes" id="UP001596200"/>
    </source>
</evidence>
<evidence type="ECO:0000256" key="1">
    <source>
        <dbReference type="SAM" id="MobiDB-lite"/>
    </source>
</evidence>
<name>A0ABW1GIA4_9ACTN</name>
<keyword evidence="2" id="KW-0732">Signal</keyword>
<comment type="caution">
    <text evidence="3">The sequence shown here is derived from an EMBL/GenBank/DDBJ whole genome shotgun (WGS) entry which is preliminary data.</text>
</comment>
<gene>
    <name evidence="3" type="ORF">ACFP1B_06285</name>
</gene>
<dbReference type="RefSeq" id="WP_344510795.1">
    <property type="nucleotide sequence ID" value="NZ_BAAATU010000018.1"/>
</dbReference>
<organism evidence="3 4">
    <name type="scientific">Streptomyces pulveraceus</name>
    <dbReference type="NCBI Taxonomy" id="68258"/>
    <lineage>
        <taxon>Bacteria</taxon>
        <taxon>Bacillati</taxon>
        <taxon>Actinomycetota</taxon>
        <taxon>Actinomycetes</taxon>
        <taxon>Kitasatosporales</taxon>
        <taxon>Streptomycetaceae</taxon>
        <taxon>Streptomyces</taxon>
    </lineage>
</organism>
<keyword evidence="4" id="KW-1185">Reference proteome</keyword>
<reference evidence="4" key="1">
    <citation type="journal article" date="2019" name="Int. J. Syst. Evol. Microbiol.">
        <title>The Global Catalogue of Microorganisms (GCM) 10K type strain sequencing project: providing services to taxonomists for standard genome sequencing and annotation.</title>
        <authorList>
            <consortium name="The Broad Institute Genomics Platform"/>
            <consortium name="The Broad Institute Genome Sequencing Center for Infectious Disease"/>
            <person name="Wu L."/>
            <person name="Ma J."/>
        </authorList>
    </citation>
    <scope>NUCLEOTIDE SEQUENCE [LARGE SCALE GENOMIC DNA]</scope>
    <source>
        <strain evidence="4">JCM 4147</strain>
    </source>
</reference>
<proteinExistence type="predicted"/>
<protein>
    <recommendedName>
        <fullName evidence="5">GerMN domain-containing protein</fullName>
    </recommendedName>
</protein>
<evidence type="ECO:0000256" key="2">
    <source>
        <dbReference type="SAM" id="SignalP"/>
    </source>
</evidence>
<accession>A0ABW1GIA4</accession>
<feature type="signal peptide" evidence="2">
    <location>
        <begin position="1"/>
        <end position="27"/>
    </location>
</feature>
<feature type="compositionally biased region" description="Basic and acidic residues" evidence="1">
    <location>
        <begin position="89"/>
        <end position="98"/>
    </location>
</feature>
<evidence type="ECO:0000313" key="3">
    <source>
        <dbReference type="EMBL" id="MFC5913039.1"/>
    </source>
</evidence>
<dbReference type="EMBL" id="JBHSPU010000006">
    <property type="protein sequence ID" value="MFC5913039.1"/>
    <property type="molecule type" value="Genomic_DNA"/>
</dbReference>
<feature type="chain" id="PRO_5045299239" description="GerMN domain-containing protein" evidence="2">
    <location>
        <begin position="28"/>
        <end position="220"/>
    </location>
</feature>
<feature type="region of interest" description="Disordered" evidence="1">
    <location>
        <begin position="67"/>
        <end position="116"/>
    </location>
</feature>